<evidence type="ECO:0000313" key="2">
    <source>
        <dbReference type="Proteomes" id="UP000037020"/>
    </source>
</evidence>
<dbReference type="RefSeq" id="WP_030874698.1">
    <property type="nucleotide sequence ID" value="NZ_JBIRHZ010000007.1"/>
</dbReference>
<evidence type="ECO:0000313" key="1">
    <source>
        <dbReference type="EMBL" id="KOG91648.1"/>
    </source>
</evidence>
<protein>
    <submittedName>
        <fullName evidence="1">Uncharacterized protein</fullName>
    </submittedName>
</protein>
<gene>
    <name evidence="1" type="ORF">ADK38_02010</name>
</gene>
<name>A0ABR5JE94_9ACTN</name>
<dbReference type="EMBL" id="LGUT01000151">
    <property type="protein sequence ID" value="KOG91648.1"/>
    <property type="molecule type" value="Genomic_DNA"/>
</dbReference>
<dbReference type="Proteomes" id="UP000037020">
    <property type="component" value="Unassembled WGS sequence"/>
</dbReference>
<reference evidence="1 2" key="1">
    <citation type="submission" date="2015-07" db="EMBL/GenBank/DDBJ databases">
        <authorList>
            <person name="Ju K.-S."/>
            <person name="Doroghazi J.R."/>
            <person name="Metcalf W.W."/>
        </authorList>
    </citation>
    <scope>NUCLEOTIDE SEQUENCE [LARGE SCALE GENOMIC DNA]</scope>
    <source>
        <strain evidence="1 2">NRRL B-3589</strain>
    </source>
</reference>
<sequence>MSWFCGSGAGFTARTREMAHHGDITVHRLGPARRQVAGDRAPAELPLIIEFLSWFPNSQGYPLAGDDLGDDQPERAAAEQYRSEFAWLHQTPTDPAA</sequence>
<keyword evidence="2" id="KW-1185">Reference proteome</keyword>
<proteinExistence type="predicted"/>
<accession>A0ABR5JE94</accession>
<organism evidence="1 2">
    <name type="scientific">Streptomyces varsoviensis</name>
    <dbReference type="NCBI Taxonomy" id="67373"/>
    <lineage>
        <taxon>Bacteria</taxon>
        <taxon>Bacillati</taxon>
        <taxon>Actinomycetota</taxon>
        <taxon>Actinomycetes</taxon>
        <taxon>Kitasatosporales</taxon>
        <taxon>Streptomycetaceae</taxon>
        <taxon>Streptomyces</taxon>
    </lineage>
</organism>
<comment type="caution">
    <text evidence="1">The sequence shown here is derived from an EMBL/GenBank/DDBJ whole genome shotgun (WGS) entry which is preliminary data.</text>
</comment>